<reference evidence="3 5" key="1">
    <citation type="submission" date="2017-12" db="EMBL/GenBank/DDBJ databases">
        <authorList>
            <person name="Paulsen S."/>
            <person name="Gram L.K."/>
        </authorList>
    </citation>
    <scope>NUCLEOTIDE SEQUENCE [LARGE SCALE GENOMIC DNA]</scope>
    <source>
        <strain evidence="3 5">S2231</strain>
        <strain evidence="2">S2233</strain>
    </source>
</reference>
<evidence type="ECO:0000313" key="4">
    <source>
        <dbReference type="Proteomes" id="UP000305730"/>
    </source>
</evidence>
<comment type="caution">
    <text evidence="3">The sequence shown here is derived from an EMBL/GenBank/DDBJ whole genome shotgun (WGS) entry which is preliminary data.</text>
</comment>
<proteinExistence type="predicted"/>
<dbReference type="EMBL" id="PNCK01000070">
    <property type="protein sequence ID" value="TMP40652.1"/>
    <property type="molecule type" value="Genomic_DNA"/>
</dbReference>
<dbReference type="Proteomes" id="UP000307706">
    <property type="component" value="Unassembled WGS sequence"/>
</dbReference>
<evidence type="ECO:0000313" key="2">
    <source>
        <dbReference type="EMBL" id="TMP40652.1"/>
    </source>
</evidence>
<name>A0A5S3XL98_9GAMM</name>
<keyword evidence="1" id="KW-0732">Signal</keyword>
<evidence type="ECO:0000256" key="1">
    <source>
        <dbReference type="SAM" id="SignalP"/>
    </source>
</evidence>
<feature type="signal peptide" evidence="1">
    <location>
        <begin position="1"/>
        <end position="24"/>
    </location>
</feature>
<reference evidence="3" key="3">
    <citation type="submission" date="2019-09" db="EMBL/GenBank/DDBJ databases">
        <title>Co-occurence of chitin degradation, pigmentation and bioactivity in marine Pseudoalteromonas.</title>
        <authorList>
            <person name="Sonnenschein E.C."/>
            <person name="Bech P.K."/>
        </authorList>
    </citation>
    <scope>NUCLEOTIDE SEQUENCE</scope>
    <source>
        <strain evidence="3">S2231</strain>
    </source>
</reference>
<protein>
    <recommendedName>
        <fullName evidence="6">Ig-like domain-containing protein</fullName>
    </recommendedName>
</protein>
<feature type="chain" id="PRO_5024432414" description="Ig-like domain-containing protein" evidence="1">
    <location>
        <begin position="25"/>
        <end position="622"/>
    </location>
</feature>
<dbReference type="Proteomes" id="UP000305730">
    <property type="component" value="Unassembled WGS sequence"/>
</dbReference>
<accession>A0A5S3XL98</accession>
<dbReference type="EMBL" id="PNCL01000089">
    <property type="protein sequence ID" value="TMP56148.1"/>
    <property type="molecule type" value="Genomic_DNA"/>
</dbReference>
<sequence length="622" mass="68694">MKNRVRCLLSIPVTLCLGCGGGSSSNQPTPTTPPQNNTYTLNIAVSGSEGVFDVKWFEKEYQVTHGDTLTASSTQYQPPILLNEPDNTHCDMTHTQDSNSRYSWAFECSKQYVWTLNVILNNLEDAITFDWLNEERTLNQSTTLTGTSAEFSAPKNIQLTNNQCTTSTNLISELKYNFIVDCPSHSPTLTIGQRLPYPVTIKLGNEEFIVQNTGGYALPNLNHIDDVQLSHIAGPAHCDIDTVNSSLNLTLACNEFSLVNHQNSIQLISNSIETQHLQATTGVNSQVFYTDHSLFILSDTTLYEVILDNGKVTELTPKLADIIAIKTHQGVLHALKDDGLYQYQQAAWSKLQPFTTPLLPMLHDSGELLSVVSEVQSGQYAVFQRKNNRPSGAVPLPETLSKHTGLGTIYAQDIALLTFWDQQNRLGYLPNFITTLPVVDYLAVDTPVTAWQQTAQSQRLVAILDGQLKLFKEITAGNMGWESQFNTSADALFSLGRSLWLGTQHQSNIVEISEVLLDGSTLTDLIALSGVTHPFYARPILSTDEQMISLLPIQEKFGWILLWQPNQAHSADGTIWLSNGAELVKVNTNQPLTALESLTVKAIGDSIAVIAEENGVLRLFKK</sequence>
<gene>
    <name evidence="3" type="ORF">CWB96_15900</name>
    <name evidence="2" type="ORF">CWB97_17435</name>
</gene>
<evidence type="ECO:0000313" key="3">
    <source>
        <dbReference type="EMBL" id="TMP56148.1"/>
    </source>
</evidence>
<reference evidence="4 5" key="2">
    <citation type="submission" date="2019-06" db="EMBL/GenBank/DDBJ databases">
        <title>Co-occurence of chitin degradation, pigmentation and bioactivity in marine Pseudoalteromonas.</title>
        <authorList>
            <person name="Sonnenschein E.C."/>
            <person name="Bech P.K."/>
        </authorList>
    </citation>
    <scope>NUCLEOTIDE SEQUENCE [LARGE SCALE GENOMIC DNA]</scope>
    <source>
        <strain evidence="5">S2231</strain>
        <strain evidence="2 4">S2233</strain>
    </source>
</reference>
<organism evidence="3 5">
    <name type="scientific">Pseudoalteromonas citrea</name>
    <dbReference type="NCBI Taxonomy" id="43655"/>
    <lineage>
        <taxon>Bacteria</taxon>
        <taxon>Pseudomonadati</taxon>
        <taxon>Pseudomonadota</taxon>
        <taxon>Gammaproteobacteria</taxon>
        <taxon>Alteromonadales</taxon>
        <taxon>Pseudoalteromonadaceae</taxon>
        <taxon>Pseudoalteromonas</taxon>
    </lineage>
</organism>
<evidence type="ECO:0000313" key="5">
    <source>
        <dbReference type="Proteomes" id="UP000307706"/>
    </source>
</evidence>
<keyword evidence="4" id="KW-1185">Reference proteome</keyword>
<evidence type="ECO:0008006" key="6">
    <source>
        <dbReference type="Google" id="ProtNLM"/>
    </source>
</evidence>
<dbReference type="AlphaFoldDB" id="A0A5S3XL98"/>